<protein>
    <recommendedName>
        <fullName evidence="14">Calmodulin-binding protein</fullName>
    </recommendedName>
</protein>
<keyword evidence="3" id="KW-0805">Transcription regulation</keyword>
<dbReference type="GO" id="GO:0080142">
    <property type="term" value="P:regulation of salicylic acid biosynthetic process"/>
    <property type="evidence" value="ECO:0007669"/>
    <property type="project" value="TreeGrafter"/>
</dbReference>
<evidence type="ECO:0000256" key="7">
    <source>
        <dbReference type="ARBA" id="ARBA00023242"/>
    </source>
</evidence>
<evidence type="ECO:0000256" key="6">
    <source>
        <dbReference type="ARBA" id="ARBA00023163"/>
    </source>
</evidence>
<dbReference type="GO" id="GO:0043565">
    <property type="term" value="F:sequence-specific DNA binding"/>
    <property type="evidence" value="ECO:0007669"/>
    <property type="project" value="TreeGrafter"/>
</dbReference>
<evidence type="ECO:0000259" key="9">
    <source>
        <dbReference type="Pfam" id="PF07887"/>
    </source>
</evidence>
<dbReference type="Proteomes" id="UP000652761">
    <property type="component" value="Unassembled WGS sequence"/>
</dbReference>
<name>A0A843WIJ2_COLES</name>
<evidence type="ECO:0000313" key="12">
    <source>
        <dbReference type="EMBL" id="MQM02640.1"/>
    </source>
</evidence>
<reference evidence="12" key="1">
    <citation type="submission" date="2017-07" db="EMBL/GenBank/DDBJ databases">
        <title>Taro Niue Genome Assembly and Annotation.</title>
        <authorList>
            <person name="Atibalentja N."/>
            <person name="Keating K."/>
            <person name="Fields C.J."/>
        </authorList>
    </citation>
    <scope>NUCLEOTIDE SEQUENCE</scope>
    <source>
        <strain evidence="12">Niue_2</strain>
        <tissue evidence="12">Leaf</tissue>
    </source>
</reference>
<dbReference type="EMBL" id="NMUH01002892">
    <property type="protein sequence ID" value="MQM02640.1"/>
    <property type="molecule type" value="Genomic_DNA"/>
</dbReference>
<keyword evidence="6" id="KW-0804">Transcription</keyword>
<feature type="region of interest" description="Disordered" evidence="8">
    <location>
        <begin position="1"/>
        <end position="35"/>
    </location>
</feature>
<dbReference type="Pfam" id="PF20451">
    <property type="entry name" value="Calmod_bind_M"/>
    <property type="match status" value="1"/>
</dbReference>
<comment type="similarity">
    <text evidence="2">Belongs to the plant ACBP60 protein family.</text>
</comment>
<evidence type="ECO:0000313" key="13">
    <source>
        <dbReference type="Proteomes" id="UP000652761"/>
    </source>
</evidence>
<dbReference type="GO" id="GO:0003700">
    <property type="term" value="F:DNA-binding transcription factor activity"/>
    <property type="evidence" value="ECO:0007669"/>
    <property type="project" value="TreeGrafter"/>
</dbReference>
<evidence type="ECO:0008006" key="14">
    <source>
        <dbReference type="Google" id="ProtNLM"/>
    </source>
</evidence>
<dbReference type="PANTHER" id="PTHR31713">
    <property type="entry name" value="OS02G0177800 PROTEIN"/>
    <property type="match status" value="1"/>
</dbReference>
<evidence type="ECO:0000256" key="1">
    <source>
        <dbReference type="ARBA" id="ARBA00004123"/>
    </source>
</evidence>
<feature type="domain" description="Calmodulin binding protein C-terminal" evidence="11">
    <location>
        <begin position="330"/>
        <end position="392"/>
    </location>
</feature>
<dbReference type="AlphaFoldDB" id="A0A843WIJ2"/>
<evidence type="ECO:0000256" key="8">
    <source>
        <dbReference type="SAM" id="MobiDB-lite"/>
    </source>
</evidence>
<evidence type="ECO:0000256" key="4">
    <source>
        <dbReference type="ARBA" id="ARBA00023125"/>
    </source>
</evidence>
<feature type="compositionally biased region" description="Basic and acidic residues" evidence="8">
    <location>
        <begin position="1"/>
        <end position="18"/>
    </location>
</feature>
<dbReference type="InterPro" id="IPR046829">
    <property type="entry name" value="Calmod_bind_C"/>
</dbReference>
<dbReference type="OrthoDB" id="512636at2759"/>
<evidence type="ECO:0000256" key="5">
    <source>
        <dbReference type="ARBA" id="ARBA00023159"/>
    </source>
</evidence>
<sequence length="586" mass="65411">MDRFGKNGRGEKRGREGWPAEEAQGMAEEPRKQRKVPALASVIVEALKVDSLQRLCSSMEPLLRRIVSEEVERALTKIGPAKLTARSSPPRIEGPGGRKLQLQFTSRMPPHLFTGGKVEGDQGTAIHVVLLDANTGMVQPLGPESVAKLTVVVLEGDFGEETDEDWSAEHFESFEVKEREGKRPLLTGDLQVTLKEGVGTLGDLTFTDNSSWIRSRKFRLGVKVAAGVCEGTRIREAKTEAFSVKDHRGELYKKHYPPALHDEVWRLDRIAKDGALHKKLVGAQILTVEDFLRLLVRDQQKLRGILGSGMSNRMWENTVEHAKTCVLSEKLYVYYSDGTRCTGVVFNHIYELRGLITHGQFLSVDSLADSQKISVDLLVKRAYDNWDHVIEYDGQVLLNSMTSVGKKTQRSQPAKSYNTTTDNLYLPANDSQNYYASVPETQLQTERAPNNTSSMLALATPQIPSSGYHMSGEWSSSGDERVYDDFISEEEIRLRSSEILEHDDMQNLLRSFGMGIGGGFSGTNEACYSYADPAFDSEVVCGFGQERSKSNGKAVVGWLKLKAAFRWGIFVRKRAAERRAQLEELD</sequence>
<dbReference type="InterPro" id="IPR012416">
    <property type="entry name" value="CBP60"/>
</dbReference>
<accession>A0A843WIJ2</accession>
<evidence type="ECO:0000259" key="11">
    <source>
        <dbReference type="Pfam" id="PF20452"/>
    </source>
</evidence>
<dbReference type="Pfam" id="PF07887">
    <property type="entry name" value="Calmodulin_bind"/>
    <property type="match status" value="1"/>
</dbReference>
<dbReference type="GO" id="GO:0005516">
    <property type="term" value="F:calmodulin binding"/>
    <property type="evidence" value="ECO:0007669"/>
    <property type="project" value="InterPro"/>
</dbReference>
<dbReference type="Pfam" id="PF20452">
    <property type="entry name" value="Calmod_bind_C"/>
    <property type="match status" value="1"/>
</dbReference>
<feature type="domain" description="Calmodulin binding protein-like N-terminal" evidence="9">
    <location>
        <begin position="100"/>
        <end position="247"/>
    </location>
</feature>
<evidence type="ECO:0000256" key="2">
    <source>
        <dbReference type="ARBA" id="ARBA00007214"/>
    </source>
</evidence>
<dbReference type="InterPro" id="IPR046830">
    <property type="entry name" value="Calmod_bind_M"/>
</dbReference>
<comment type="subcellular location">
    <subcellularLocation>
        <location evidence="1">Nucleus</location>
    </subcellularLocation>
</comment>
<keyword evidence="4" id="KW-0238">DNA-binding</keyword>
<comment type="caution">
    <text evidence="12">The sequence shown here is derived from an EMBL/GenBank/DDBJ whole genome shotgun (WGS) entry which is preliminary data.</text>
</comment>
<keyword evidence="5" id="KW-0010">Activator</keyword>
<keyword evidence="7" id="KW-0539">Nucleus</keyword>
<feature type="domain" description="Calmodulin binding protein central" evidence="10">
    <location>
        <begin position="259"/>
        <end position="325"/>
    </location>
</feature>
<evidence type="ECO:0000256" key="3">
    <source>
        <dbReference type="ARBA" id="ARBA00023015"/>
    </source>
</evidence>
<dbReference type="PANTHER" id="PTHR31713:SF51">
    <property type="entry name" value="CALMODULIN-BINDING PROTEIN 60 E"/>
    <property type="match status" value="1"/>
</dbReference>
<evidence type="ECO:0000259" key="10">
    <source>
        <dbReference type="Pfam" id="PF20451"/>
    </source>
</evidence>
<organism evidence="12 13">
    <name type="scientific">Colocasia esculenta</name>
    <name type="common">Wild taro</name>
    <name type="synonym">Arum esculentum</name>
    <dbReference type="NCBI Taxonomy" id="4460"/>
    <lineage>
        <taxon>Eukaryota</taxon>
        <taxon>Viridiplantae</taxon>
        <taxon>Streptophyta</taxon>
        <taxon>Embryophyta</taxon>
        <taxon>Tracheophyta</taxon>
        <taxon>Spermatophyta</taxon>
        <taxon>Magnoliopsida</taxon>
        <taxon>Liliopsida</taxon>
        <taxon>Araceae</taxon>
        <taxon>Aroideae</taxon>
        <taxon>Colocasieae</taxon>
        <taxon>Colocasia</taxon>
    </lineage>
</organism>
<dbReference type="InterPro" id="IPR046831">
    <property type="entry name" value="Calmodulin_bind_N"/>
</dbReference>
<dbReference type="GO" id="GO:0005634">
    <property type="term" value="C:nucleus"/>
    <property type="evidence" value="ECO:0007669"/>
    <property type="project" value="UniProtKB-SubCell"/>
</dbReference>
<proteinExistence type="inferred from homology"/>
<keyword evidence="13" id="KW-1185">Reference proteome</keyword>
<gene>
    <name evidence="12" type="ORF">Taro_035408</name>
</gene>